<dbReference type="Pfam" id="PF01000">
    <property type="entry name" value="RNA_pol_A_bac"/>
    <property type="match status" value="1"/>
</dbReference>
<dbReference type="GO" id="GO:0003677">
    <property type="term" value="F:DNA binding"/>
    <property type="evidence" value="ECO:0007669"/>
    <property type="project" value="InterPro"/>
</dbReference>
<sequence length="266" mass="28934">MQKIALPSKVEFVKGANENHEQIIIEPCYPGYGTTIGNALRRVLLSSLPGAAVIGVKIKDADHEFMTLPHVKEDVLELVLNLKQLRLKIFSDEVVRLELDARGEKQVKARDIKKNSLVEIANPDLVLGNITDVAGKLGMEIFVSKGLGYVMVESRESDKNEIGYIEMDSIFSPILSVGINVENVRVGKMTNWDKLVINLATDGTITPAQAFKQAVDILTDQFAALIGGHKESAAAEESKAAPAEAVAAAEPTPAEKPKKRGRPRKS</sequence>
<feature type="domain" description="DNA-directed RNA polymerase RpoA/D/Rpb3-type" evidence="12">
    <location>
        <begin position="20"/>
        <end position="228"/>
    </location>
</feature>
<evidence type="ECO:0000256" key="8">
    <source>
        <dbReference type="ARBA" id="ARBA00032524"/>
    </source>
</evidence>
<keyword evidence="5" id="KW-0808">Transferase</keyword>
<organism evidence="13 14">
    <name type="scientific">Candidatus Falkowbacteria bacterium RIFCSPLOWO2_02_FULL_45_21</name>
    <dbReference type="NCBI Taxonomy" id="1797989"/>
    <lineage>
        <taxon>Bacteria</taxon>
        <taxon>Candidatus Falkowiibacteriota</taxon>
    </lineage>
</organism>
<dbReference type="CDD" id="cd06928">
    <property type="entry name" value="RNAP_alpha_NTD"/>
    <property type="match status" value="1"/>
</dbReference>
<dbReference type="SUPFAM" id="SSF55257">
    <property type="entry name" value="RBP11-like subunits of RNA polymerase"/>
    <property type="match status" value="1"/>
</dbReference>
<evidence type="ECO:0000256" key="3">
    <source>
        <dbReference type="ARBA" id="ARBA00015972"/>
    </source>
</evidence>
<dbReference type="STRING" id="1797989.A3H66_00905"/>
<dbReference type="Proteomes" id="UP000178783">
    <property type="component" value="Unassembled WGS sequence"/>
</dbReference>
<evidence type="ECO:0000256" key="2">
    <source>
        <dbReference type="ARBA" id="ARBA00012418"/>
    </source>
</evidence>
<evidence type="ECO:0000256" key="10">
    <source>
        <dbReference type="ARBA" id="ARBA00048552"/>
    </source>
</evidence>
<evidence type="ECO:0000256" key="11">
    <source>
        <dbReference type="SAM" id="MobiDB-lite"/>
    </source>
</evidence>
<dbReference type="GO" id="GO:0005737">
    <property type="term" value="C:cytoplasm"/>
    <property type="evidence" value="ECO:0007669"/>
    <property type="project" value="UniProtKB-ARBA"/>
</dbReference>
<evidence type="ECO:0000256" key="7">
    <source>
        <dbReference type="ARBA" id="ARBA00023163"/>
    </source>
</evidence>
<comment type="caution">
    <text evidence="13">The sequence shown here is derived from an EMBL/GenBank/DDBJ whole genome shotgun (WGS) entry which is preliminary data.</text>
</comment>
<dbReference type="Pfam" id="PF01193">
    <property type="entry name" value="RNA_pol_L"/>
    <property type="match status" value="1"/>
</dbReference>
<evidence type="ECO:0000313" key="13">
    <source>
        <dbReference type="EMBL" id="OGF24079.1"/>
    </source>
</evidence>
<dbReference type="GO" id="GO:0046983">
    <property type="term" value="F:protein dimerization activity"/>
    <property type="evidence" value="ECO:0007669"/>
    <property type="project" value="InterPro"/>
</dbReference>
<protein>
    <recommendedName>
        <fullName evidence="3">DNA-directed RNA polymerase subunit alpha</fullName>
        <ecNumber evidence="2">2.7.7.6</ecNumber>
    </recommendedName>
    <alternativeName>
        <fullName evidence="9">RNA polymerase subunit alpha</fullName>
    </alternativeName>
    <alternativeName>
        <fullName evidence="8">Transcriptase subunit alpha</fullName>
    </alternativeName>
</protein>
<dbReference type="GO" id="GO:0000428">
    <property type="term" value="C:DNA-directed RNA polymerase complex"/>
    <property type="evidence" value="ECO:0007669"/>
    <property type="project" value="UniProtKB-KW"/>
</dbReference>
<gene>
    <name evidence="13" type="ORF">A3H66_00905</name>
</gene>
<feature type="compositionally biased region" description="Low complexity" evidence="11">
    <location>
        <begin position="240"/>
        <end position="252"/>
    </location>
</feature>
<dbReference type="InterPro" id="IPR036643">
    <property type="entry name" value="RNApol_insert_sf"/>
</dbReference>
<dbReference type="EMBL" id="MFFW01000038">
    <property type="protein sequence ID" value="OGF24079.1"/>
    <property type="molecule type" value="Genomic_DNA"/>
</dbReference>
<dbReference type="SUPFAM" id="SSF56553">
    <property type="entry name" value="Insert subdomain of RNA polymerase alpha subunit"/>
    <property type="match status" value="1"/>
</dbReference>
<keyword evidence="7" id="KW-0804">Transcription</keyword>
<evidence type="ECO:0000256" key="5">
    <source>
        <dbReference type="ARBA" id="ARBA00022679"/>
    </source>
</evidence>
<dbReference type="FunFam" id="2.170.120.12:FF:000001">
    <property type="entry name" value="DNA-directed RNA polymerase subunit alpha"/>
    <property type="match status" value="1"/>
</dbReference>
<dbReference type="AlphaFoldDB" id="A0A1F5SBQ9"/>
<keyword evidence="4 13" id="KW-0240">DNA-directed RNA polymerase</keyword>
<dbReference type="InterPro" id="IPR036603">
    <property type="entry name" value="RBP11-like"/>
</dbReference>
<dbReference type="InterPro" id="IPR011263">
    <property type="entry name" value="DNA-dir_RNA_pol_RpoA/D/Rpb3"/>
</dbReference>
<dbReference type="Gene3D" id="2.170.120.12">
    <property type="entry name" value="DNA-directed RNA polymerase, insert domain"/>
    <property type="match status" value="1"/>
</dbReference>
<evidence type="ECO:0000313" key="14">
    <source>
        <dbReference type="Proteomes" id="UP000178783"/>
    </source>
</evidence>
<evidence type="ECO:0000256" key="6">
    <source>
        <dbReference type="ARBA" id="ARBA00022695"/>
    </source>
</evidence>
<evidence type="ECO:0000256" key="1">
    <source>
        <dbReference type="ARBA" id="ARBA00007123"/>
    </source>
</evidence>
<evidence type="ECO:0000256" key="4">
    <source>
        <dbReference type="ARBA" id="ARBA00022478"/>
    </source>
</evidence>
<reference evidence="13 14" key="1">
    <citation type="journal article" date="2016" name="Nat. Commun.">
        <title>Thousands of microbial genomes shed light on interconnected biogeochemical processes in an aquifer system.</title>
        <authorList>
            <person name="Anantharaman K."/>
            <person name="Brown C.T."/>
            <person name="Hug L.A."/>
            <person name="Sharon I."/>
            <person name="Castelle C.J."/>
            <person name="Probst A.J."/>
            <person name="Thomas B.C."/>
            <person name="Singh A."/>
            <person name="Wilkins M.J."/>
            <person name="Karaoz U."/>
            <person name="Brodie E.L."/>
            <person name="Williams K.H."/>
            <person name="Hubbard S.S."/>
            <person name="Banfield J.F."/>
        </authorList>
    </citation>
    <scope>NUCLEOTIDE SEQUENCE [LARGE SCALE GENOMIC DNA]</scope>
</reference>
<evidence type="ECO:0000259" key="12">
    <source>
        <dbReference type="SMART" id="SM00662"/>
    </source>
</evidence>
<dbReference type="InterPro" id="IPR011262">
    <property type="entry name" value="DNA-dir_RNA_pol_insert"/>
</dbReference>
<dbReference type="InterPro" id="IPR011773">
    <property type="entry name" value="DNA-dir_RpoA"/>
</dbReference>
<dbReference type="GO" id="GO:0003899">
    <property type="term" value="F:DNA-directed RNA polymerase activity"/>
    <property type="evidence" value="ECO:0007669"/>
    <property type="project" value="UniProtKB-EC"/>
</dbReference>
<feature type="compositionally biased region" description="Basic residues" evidence="11">
    <location>
        <begin position="257"/>
        <end position="266"/>
    </location>
</feature>
<evidence type="ECO:0000256" key="9">
    <source>
        <dbReference type="ARBA" id="ARBA00033070"/>
    </source>
</evidence>
<comment type="similarity">
    <text evidence="1">Belongs to the RNA polymerase alpha chain family.</text>
</comment>
<dbReference type="EC" id="2.7.7.6" evidence="2"/>
<name>A0A1F5SBQ9_9BACT</name>
<proteinExistence type="inferred from homology"/>
<keyword evidence="6" id="KW-0548">Nucleotidyltransferase</keyword>
<comment type="catalytic activity">
    <reaction evidence="10">
        <text>RNA(n) + a ribonucleoside 5'-triphosphate = RNA(n+1) + diphosphate</text>
        <dbReference type="Rhea" id="RHEA:21248"/>
        <dbReference type="Rhea" id="RHEA-COMP:14527"/>
        <dbReference type="Rhea" id="RHEA-COMP:17342"/>
        <dbReference type="ChEBI" id="CHEBI:33019"/>
        <dbReference type="ChEBI" id="CHEBI:61557"/>
        <dbReference type="ChEBI" id="CHEBI:140395"/>
        <dbReference type="EC" id="2.7.7.6"/>
    </reaction>
</comment>
<dbReference type="GO" id="GO:0006351">
    <property type="term" value="P:DNA-templated transcription"/>
    <property type="evidence" value="ECO:0007669"/>
    <property type="project" value="InterPro"/>
</dbReference>
<feature type="region of interest" description="Disordered" evidence="11">
    <location>
        <begin position="233"/>
        <end position="266"/>
    </location>
</feature>
<dbReference type="Gene3D" id="3.30.1360.10">
    <property type="entry name" value="RNA polymerase, RBP11-like subunit"/>
    <property type="match status" value="1"/>
</dbReference>
<accession>A0A1F5SBQ9</accession>
<dbReference type="SMART" id="SM00662">
    <property type="entry name" value="RPOLD"/>
    <property type="match status" value="1"/>
</dbReference>
<dbReference type="NCBIfam" id="TIGR02027">
    <property type="entry name" value="rpoA"/>
    <property type="match status" value="1"/>
</dbReference>